<proteinExistence type="inferred from homology"/>
<organism evidence="2 3">
    <name type="scientific">Limobrevibacterium gyesilva</name>
    <dbReference type="NCBI Taxonomy" id="2991712"/>
    <lineage>
        <taxon>Bacteria</taxon>
        <taxon>Pseudomonadati</taxon>
        <taxon>Pseudomonadota</taxon>
        <taxon>Alphaproteobacteria</taxon>
        <taxon>Acetobacterales</taxon>
        <taxon>Acetobacteraceae</taxon>
        <taxon>Limobrevibacterium</taxon>
    </lineage>
</organism>
<keyword evidence="3" id="KW-1185">Reference proteome</keyword>
<name>A0AA42CI18_9PROT</name>
<sequence>MTYQTLELVVDDRVASLTLNRPERMNAFTEELLVEFKQAIAAVEKDEAVRVIIVSGAGGKAFSAGYDLRDGAEAPKRSIAELNERYDWQQTFNLSVWHCSKPVIAMIDGYCLAGALELAACCDIRYCSDTSRIGALEARFGGGMGTLMLPWILGNKCRELVYTGDILPAEDALRIGLVDRVFPQADLAAETMRIAKRMSRVAASCQTWNKRAINQTFEIMGLHSALRHGIDAASILRAIGSPERETFDELRRTEGLAVALAWRKSLFAPFE</sequence>
<dbReference type="GO" id="GO:0003824">
    <property type="term" value="F:catalytic activity"/>
    <property type="evidence" value="ECO:0007669"/>
    <property type="project" value="UniProtKB-ARBA"/>
</dbReference>
<dbReference type="InterPro" id="IPR029045">
    <property type="entry name" value="ClpP/crotonase-like_dom_sf"/>
</dbReference>
<comment type="similarity">
    <text evidence="1">Belongs to the enoyl-CoA hydratase/isomerase family.</text>
</comment>
<dbReference type="AlphaFoldDB" id="A0AA42CI18"/>
<reference evidence="2" key="1">
    <citation type="submission" date="2022-09" db="EMBL/GenBank/DDBJ databases">
        <title>Rhodovastum sp. nov. RN2-1 isolated from soil in Seongnam, South Korea.</title>
        <authorList>
            <person name="Le N.T."/>
        </authorList>
    </citation>
    <scope>NUCLEOTIDE SEQUENCE</scope>
    <source>
        <strain evidence="2">RN2-1</strain>
    </source>
</reference>
<reference evidence="2" key="2">
    <citation type="submission" date="2022-10" db="EMBL/GenBank/DDBJ databases">
        <authorList>
            <person name="Trinh H.N."/>
        </authorList>
    </citation>
    <scope>NUCLEOTIDE SEQUENCE</scope>
    <source>
        <strain evidence="2">RN2-1</strain>
    </source>
</reference>
<evidence type="ECO:0000313" key="3">
    <source>
        <dbReference type="Proteomes" id="UP001165679"/>
    </source>
</evidence>
<evidence type="ECO:0000313" key="2">
    <source>
        <dbReference type="EMBL" id="MCW3475517.1"/>
    </source>
</evidence>
<dbReference type="PANTHER" id="PTHR43802">
    <property type="entry name" value="ENOYL-COA HYDRATASE"/>
    <property type="match status" value="1"/>
</dbReference>
<gene>
    <name evidence="2" type="ORF">OL599_13110</name>
</gene>
<dbReference type="Pfam" id="PF00378">
    <property type="entry name" value="ECH_1"/>
    <property type="match status" value="1"/>
</dbReference>
<dbReference type="Proteomes" id="UP001165679">
    <property type="component" value="Unassembled WGS sequence"/>
</dbReference>
<protein>
    <submittedName>
        <fullName evidence="2">Enoyl-CoA hydratase/isomerase family protein</fullName>
    </submittedName>
</protein>
<evidence type="ECO:0000256" key="1">
    <source>
        <dbReference type="ARBA" id="ARBA00005254"/>
    </source>
</evidence>
<dbReference type="Gene3D" id="3.90.226.10">
    <property type="entry name" value="2-enoyl-CoA Hydratase, Chain A, domain 1"/>
    <property type="match status" value="1"/>
</dbReference>
<dbReference type="CDD" id="cd06558">
    <property type="entry name" value="crotonase-like"/>
    <property type="match status" value="1"/>
</dbReference>
<dbReference type="EMBL" id="JAPDNT010000009">
    <property type="protein sequence ID" value="MCW3475517.1"/>
    <property type="molecule type" value="Genomic_DNA"/>
</dbReference>
<accession>A0AA42CI18</accession>
<dbReference type="SUPFAM" id="SSF52096">
    <property type="entry name" value="ClpP/crotonase"/>
    <property type="match status" value="1"/>
</dbReference>
<dbReference type="InterPro" id="IPR001753">
    <property type="entry name" value="Enoyl-CoA_hydra/iso"/>
</dbReference>
<comment type="caution">
    <text evidence="2">The sequence shown here is derived from an EMBL/GenBank/DDBJ whole genome shotgun (WGS) entry which is preliminary data.</text>
</comment>
<dbReference type="RefSeq" id="WP_264714233.1">
    <property type="nucleotide sequence ID" value="NZ_JAPDNT010000009.1"/>
</dbReference>
<dbReference type="PANTHER" id="PTHR43802:SF1">
    <property type="entry name" value="IP11341P-RELATED"/>
    <property type="match status" value="1"/>
</dbReference>